<keyword evidence="3" id="KW-1185">Reference proteome</keyword>
<evidence type="ECO:0000313" key="3">
    <source>
        <dbReference type="Proteomes" id="UP001501469"/>
    </source>
</evidence>
<evidence type="ECO:0000313" key="2">
    <source>
        <dbReference type="EMBL" id="GAA4054957.1"/>
    </source>
</evidence>
<feature type="compositionally biased region" description="Low complexity" evidence="1">
    <location>
        <begin position="204"/>
        <end position="219"/>
    </location>
</feature>
<dbReference type="Pfam" id="PF07485">
    <property type="entry name" value="DUF1529"/>
    <property type="match status" value="2"/>
</dbReference>
<evidence type="ECO:0000256" key="1">
    <source>
        <dbReference type="SAM" id="MobiDB-lite"/>
    </source>
</evidence>
<dbReference type="EMBL" id="BAABDK010000035">
    <property type="protein sequence ID" value="GAA4054957.1"/>
    <property type="molecule type" value="Genomic_DNA"/>
</dbReference>
<reference evidence="3" key="1">
    <citation type="journal article" date="2019" name="Int. J. Syst. Evol. Microbiol.">
        <title>The Global Catalogue of Microorganisms (GCM) 10K type strain sequencing project: providing services to taxonomists for standard genome sequencing and annotation.</title>
        <authorList>
            <consortium name="The Broad Institute Genomics Platform"/>
            <consortium name="The Broad Institute Genome Sequencing Center for Infectious Disease"/>
            <person name="Wu L."/>
            <person name="Ma J."/>
        </authorList>
    </citation>
    <scope>NUCLEOTIDE SEQUENCE [LARGE SCALE GENOMIC DNA]</scope>
    <source>
        <strain evidence="3">JCM 17225</strain>
    </source>
</reference>
<organism evidence="2 3">
    <name type="scientific">Hymenobacter glaciei</name>
    <dbReference type="NCBI Taxonomy" id="877209"/>
    <lineage>
        <taxon>Bacteria</taxon>
        <taxon>Pseudomonadati</taxon>
        <taxon>Bacteroidota</taxon>
        <taxon>Cytophagia</taxon>
        <taxon>Cytophagales</taxon>
        <taxon>Hymenobacteraceae</taxon>
        <taxon>Hymenobacter</taxon>
    </lineage>
</organism>
<feature type="region of interest" description="Disordered" evidence="1">
    <location>
        <begin position="200"/>
        <end position="219"/>
    </location>
</feature>
<name>A0ABP7UXC7_9BACT</name>
<gene>
    <name evidence="2" type="ORF">GCM10022409_47630</name>
</gene>
<dbReference type="Proteomes" id="UP001501469">
    <property type="component" value="Unassembled WGS sequence"/>
</dbReference>
<sequence length="363" mass="38900">MLFQQTCYLQSFHFYTETLMKENISRRDALRATALLGATSLLSIDDARGAVSAPPKGKTPALSPANVAAIDAAMGKKGTYNEDQATHLIGLPRNDLKITIKGEPVPIAFGFGGWVAIKHTLDGKSAMLMSDTVLLQEEVNPLISAALANGLEIGAVHNHFFYEEPRIFYMHISGMGAPADLARKFAATLKNSKLFPANQPPAAAPAAAQSGNNAAPAAGPPTGKELFDLLALDAVVKYKGVVNGPTYKYTVGRDDLQALMMNTEMTAAIGLNSWAAFAGKQDNAHIAGDIAMLEHEVNPVIKALRAHNLEVVAVHNHMLGDTPRMMFLHYYGRGPATLLATGFRAALDQLGKGKPMRMDGMKH</sequence>
<comment type="caution">
    <text evidence="2">The sequence shown here is derived from an EMBL/GenBank/DDBJ whole genome shotgun (WGS) entry which is preliminary data.</text>
</comment>
<dbReference type="InterPro" id="IPR011094">
    <property type="entry name" value="Uncharacterised_LppY/LpqO"/>
</dbReference>
<protein>
    <submittedName>
        <fullName evidence="2">DUF1259 domain-containing protein</fullName>
    </submittedName>
</protein>
<accession>A0ABP7UXC7</accession>
<proteinExistence type="predicted"/>